<dbReference type="PANTHER" id="PTHR13520:SF0">
    <property type="entry name" value="RAD50-INTERACTING PROTEIN 1"/>
    <property type="match status" value="1"/>
</dbReference>
<dbReference type="EMBL" id="CAXHTA020000017">
    <property type="protein sequence ID" value="CAL5227686.1"/>
    <property type="molecule type" value="Genomic_DNA"/>
</dbReference>
<keyword evidence="3" id="KW-1185">Reference proteome</keyword>
<dbReference type="Proteomes" id="UP001497392">
    <property type="component" value="Unassembled WGS sequence"/>
</dbReference>
<sequence length="1089" mass="118009">MGDKPAWLPSSAQPQPNPFMPAQPDGSATAPLQPPWQRMPGQQPASTLPQPGAGPAWLPQQASAPGSASQTPCWQPGGAPQAQQPGLPAMSPRGWPPSQHQHLGHQQQQQQQHWQGGEAQRSNPASPKPAWPPYQAQQQQQPAPMQWQGQAQPSEQSALPSPRPSWQPSAQAPQAHQQQTQQQQQPHANTAPFDPSPRASHAQQPWPPQQSTFQPPPMQSQQPSWGGQEQQYAAQENGGWPAQGEEMQVSTDPMGSTWESEQMQAANPMDNGNQGQMDWQYNEQWDGQPEQVQGMEQHGASDHDAMYANGFPDVGFDQDASVHLKDVRSHIAALKERQARVGSRLAQHAAQVAQHVRQQAPGVDAAGEMPIPGDINGLKQELFACTAAARHASRVKGLLEVTQNVENLLQECERAAAAGDLTAFLGGISKALEAQMEATQMCEALAQLPTSGIPEPVSRAATELLQREAASREALRASLRGVLRTRLAAVGWPPPLTGGAGSGFDANSDSSSQLWRGFEQADAEVMNGIIRLAAAFIGLQRSIEGSSFEAGVDPSNPGEAPVLWAIEEVAGPVTERLRAHFASGRPTDRPEKPEWLFGLALRMTRQLAPGTAPLQGSLESHGLGNVYHMPLEFSRAIRSAVQSILKEHVLPRLAGLGNTALWLHFAEEAVAFERGLSPLRGLPMPAGSDELAESTEEPWTDGSCLELLARQPAWCTGWWNAEREEALRQLDDILDAEAAWQPAPALWGSAPSDSLEEPSAEDDDDEPGMSEAWRSEFWPPAAAESSLALVSSLARKCAWLSAGVARRQFAIAVPGEVLRKLRSRLTRLAKTAEDFRQMASPDWAPRIGAYINAAHWMAHSLQEAAGPLLLLDLEDSREGRSTVLSCEAEAYAAFKQKWTLKLARAVSSAFADKTASYRRRSNFEAFASYGVETSDGEPSVRLRDGLNELAAALYTLSISLDAVVFRDTWRAVAIAAMRLLYNEIATEAQFSPEGAQQLQTDYNSLVAVFQPYTLRPAAHLRELSEACTLLNLNADQAAALAQGLAAMQQPDAITQLKSVGVSRLTPEQAQCVLDRRLDRLPAPTAMTPG</sequence>
<proteinExistence type="predicted"/>
<feature type="region of interest" description="Disordered" evidence="1">
    <location>
        <begin position="1"/>
        <end position="235"/>
    </location>
</feature>
<dbReference type="PANTHER" id="PTHR13520">
    <property type="entry name" value="RAD50-INTERACTING PROTEIN 1 RINT-1"/>
    <property type="match status" value="1"/>
</dbReference>
<feature type="compositionally biased region" description="Low complexity" evidence="1">
    <location>
        <begin position="133"/>
        <end position="153"/>
    </location>
</feature>
<name>A0ABP1G650_9CHLO</name>
<reference evidence="2 3" key="1">
    <citation type="submission" date="2024-06" db="EMBL/GenBank/DDBJ databases">
        <authorList>
            <person name="Kraege A."/>
            <person name="Thomma B."/>
        </authorList>
    </citation>
    <scope>NUCLEOTIDE SEQUENCE [LARGE SCALE GENOMIC DNA]</scope>
</reference>
<feature type="compositionally biased region" description="Polar residues" evidence="1">
    <location>
        <begin position="60"/>
        <end position="73"/>
    </location>
</feature>
<gene>
    <name evidence="2" type="primary">g10694</name>
    <name evidence="2" type="ORF">VP750_LOCUS9592</name>
</gene>
<accession>A0ABP1G650</accession>
<feature type="compositionally biased region" description="Polar residues" evidence="1">
    <location>
        <begin position="225"/>
        <end position="234"/>
    </location>
</feature>
<protein>
    <submittedName>
        <fullName evidence="2">G10694 protein</fullName>
    </submittedName>
</protein>
<feature type="compositionally biased region" description="Acidic residues" evidence="1">
    <location>
        <begin position="754"/>
        <end position="768"/>
    </location>
</feature>
<organism evidence="2 3">
    <name type="scientific">Coccomyxa viridis</name>
    <dbReference type="NCBI Taxonomy" id="1274662"/>
    <lineage>
        <taxon>Eukaryota</taxon>
        <taxon>Viridiplantae</taxon>
        <taxon>Chlorophyta</taxon>
        <taxon>core chlorophytes</taxon>
        <taxon>Trebouxiophyceae</taxon>
        <taxon>Trebouxiophyceae incertae sedis</taxon>
        <taxon>Coccomyxaceae</taxon>
        <taxon>Coccomyxa</taxon>
    </lineage>
</organism>
<dbReference type="Gene3D" id="1.20.58.670">
    <property type="entry name" value="Dsl1p vesicle tethering complex, Tip20p subunit, domain D"/>
    <property type="match status" value="1"/>
</dbReference>
<feature type="compositionally biased region" description="Low complexity" evidence="1">
    <location>
        <begin position="75"/>
        <end position="89"/>
    </location>
</feature>
<feature type="region of interest" description="Disordered" evidence="1">
    <location>
        <begin position="745"/>
        <end position="771"/>
    </location>
</feature>
<evidence type="ECO:0000313" key="2">
    <source>
        <dbReference type="EMBL" id="CAL5227686.1"/>
    </source>
</evidence>
<feature type="compositionally biased region" description="Low complexity" evidence="1">
    <location>
        <begin position="209"/>
        <end position="224"/>
    </location>
</feature>
<dbReference type="PROSITE" id="PS51386">
    <property type="entry name" value="RINT1_TIP20"/>
    <property type="match status" value="1"/>
</dbReference>
<evidence type="ECO:0000313" key="3">
    <source>
        <dbReference type="Proteomes" id="UP001497392"/>
    </source>
</evidence>
<dbReference type="InterPro" id="IPR007528">
    <property type="entry name" value="RINT1_Tip20"/>
</dbReference>
<comment type="caution">
    <text evidence="2">The sequence shown here is derived from an EMBL/GenBank/DDBJ whole genome shotgun (WGS) entry which is preliminary data.</text>
</comment>
<dbReference type="InterPro" id="IPR042044">
    <property type="entry name" value="EXOC6PINT-1/Sec15/Tip20_C_dom2"/>
</dbReference>
<dbReference type="Pfam" id="PF04437">
    <property type="entry name" value="RINT1_TIP1"/>
    <property type="match status" value="2"/>
</dbReference>
<evidence type="ECO:0000256" key="1">
    <source>
        <dbReference type="SAM" id="MobiDB-lite"/>
    </source>
</evidence>
<feature type="compositionally biased region" description="Low complexity" evidence="1">
    <location>
        <begin position="99"/>
        <end position="117"/>
    </location>
</feature>
<feature type="compositionally biased region" description="Low complexity" evidence="1">
    <location>
        <begin position="164"/>
        <end position="192"/>
    </location>
</feature>